<organism evidence="1">
    <name type="scientific">marine sediment metagenome</name>
    <dbReference type="NCBI Taxonomy" id="412755"/>
    <lineage>
        <taxon>unclassified sequences</taxon>
        <taxon>metagenomes</taxon>
        <taxon>ecological metagenomes</taxon>
    </lineage>
</organism>
<proteinExistence type="predicted"/>
<dbReference type="EMBL" id="LAZR01033419">
    <property type="protein sequence ID" value="KKL48141.1"/>
    <property type="molecule type" value="Genomic_DNA"/>
</dbReference>
<comment type="caution">
    <text evidence="1">The sequence shown here is derived from an EMBL/GenBank/DDBJ whole genome shotgun (WGS) entry which is preliminary data.</text>
</comment>
<sequence>MPSWKQTTYEMVAEELHAMFRKSDEYALACRLADRFGEDNSR</sequence>
<dbReference type="AlphaFoldDB" id="A0A0F9D340"/>
<reference evidence="1" key="1">
    <citation type="journal article" date="2015" name="Nature">
        <title>Complex archaea that bridge the gap between prokaryotes and eukaryotes.</title>
        <authorList>
            <person name="Spang A."/>
            <person name="Saw J.H."/>
            <person name="Jorgensen S.L."/>
            <person name="Zaremba-Niedzwiedzka K."/>
            <person name="Martijn J."/>
            <person name="Lind A.E."/>
            <person name="van Eijk R."/>
            <person name="Schleper C."/>
            <person name="Guy L."/>
            <person name="Ettema T.J."/>
        </authorList>
    </citation>
    <scope>NUCLEOTIDE SEQUENCE</scope>
</reference>
<name>A0A0F9D340_9ZZZZ</name>
<feature type="non-terminal residue" evidence="1">
    <location>
        <position position="42"/>
    </location>
</feature>
<protein>
    <submittedName>
        <fullName evidence="1">Uncharacterized protein</fullName>
    </submittedName>
</protein>
<evidence type="ECO:0000313" key="1">
    <source>
        <dbReference type="EMBL" id="KKL48141.1"/>
    </source>
</evidence>
<accession>A0A0F9D340</accession>
<gene>
    <name evidence="1" type="ORF">LCGC14_2328520</name>
</gene>